<protein>
    <recommendedName>
        <fullName evidence="3">MORN repeat-containing protein</fullName>
    </recommendedName>
</protein>
<evidence type="ECO:0000313" key="1">
    <source>
        <dbReference type="EMBL" id="AHC55186.1"/>
    </source>
</evidence>
<dbReference type="Gene3D" id="2.20.110.10">
    <property type="entry name" value="Histone H3 K4-specific methyltransferase SET7/9 N-terminal domain"/>
    <property type="match status" value="1"/>
</dbReference>
<accession>V9SFS2</accession>
<dbReference type="SUPFAM" id="SSF82185">
    <property type="entry name" value="Histone H3 K4-specific methyltransferase SET7/9 N-terminal domain"/>
    <property type="match status" value="1"/>
</dbReference>
<gene>
    <name evidence="1" type="ORF">TNS_ORF468</name>
</gene>
<proteinExistence type="predicted"/>
<evidence type="ECO:0000313" key="2">
    <source>
        <dbReference type="Proteomes" id="UP000232615"/>
    </source>
</evidence>
<dbReference type="Proteomes" id="UP000232615">
    <property type="component" value="Segment"/>
</dbReference>
<name>V9SFS2_9VIRU</name>
<organism evidence="1 2">
    <name type="scientific">Tunisvirus fontaine2</name>
    <dbReference type="NCBI Taxonomy" id="1421067"/>
    <lineage>
        <taxon>Viruses</taxon>
        <taxon>Varidnaviria</taxon>
        <taxon>Bamfordvirae</taxon>
        <taxon>Nucleocytoviricota</taxon>
        <taxon>Megaviricetes</taxon>
        <taxon>Pimascovirales</taxon>
        <taxon>Pimascovirales incertae sedis</taxon>
        <taxon>Marseilleviridae</taxon>
        <taxon>Losannavirus</taxon>
        <taxon>Losannavirus tunisense</taxon>
    </lineage>
</organism>
<evidence type="ECO:0008006" key="3">
    <source>
        <dbReference type="Google" id="ProtNLM"/>
    </source>
</evidence>
<keyword evidence="2" id="KW-1185">Reference proteome</keyword>
<sequence length="248" mass="28759">MKVTILSKFFIVGKGMHKFLEYREVISLSLCDGGSNLSKKDYVVVSIFAERPFGSVRVTLPNGELVHKTKNGTYHSPDDGAKTCSETTTQEYKNGKKHGKYTFYRIRYKEPHCLEKDEIFTTEGSFRHGKPHGVFTNTHRGILQETCLFSNGRLVECAEYLFPNRRLLWTTFSTNEKECIERHITKVALTEEGALAIEEQTIPFEGICRERVRIILPQLDVEDLNKEKPFEKLRDRNISRRLVKEHRE</sequence>
<dbReference type="EMBL" id="KF483846">
    <property type="protein sequence ID" value="AHC55186.1"/>
    <property type="molecule type" value="Genomic_DNA"/>
</dbReference>
<reference evidence="1 2" key="1">
    <citation type="journal article" date="2014" name="Arch. Virol.">
        <title>Complete genome sequence of Tunisvirus, a new member of the proposed family Marseilleviridae.</title>
        <authorList>
            <person name="Aherfi S."/>
            <person name="Boughalmi M."/>
            <person name="Pagnier I."/>
            <person name="Fournous G."/>
            <person name="La Scola B."/>
            <person name="Raoult D."/>
            <person name="Colson P."/>
        </authorList>
    </citation>
    <scope>NUCLEOTIDE SEQUENCE [LARGE SCALE GENOMIC DNA]</scope>
    <source>
        <strain evidence="1 2">U484</strain>
    </source>
</reference>